<dbReference type="GO" id="GO:0005634">
    <property type="term" value="C:nucleus"/>
    <property type="evidence" value="ECO:0007669"/>
    <property type="project" value="UniProtKB-SubCell"/>
</dbReference>
<feature type="region of interest" description="Disordered" evidence="3">
    <location>
        <begin position="657"/>
        <end position="676"/>
    </location>
</feature>
<feature type="domain" description="SPRY" evidence="4">
    <location>
        <begin position="247"/>
        <end position="394"/>
    </location>
</feature>
<dbReference type="InterPro" id="IPR036412">
    <property type="entry name" value="HAD-like_sf"/>
</dbReference>
<dbReference type="GO" id="GO:0000380">
    <property type="term" value="P:alternative mRNA splicing, via spliceosome"/>
    <property type="evidence" value="ECO:0007669"/>
    <property type="project" value="TreeGrafter"/>
</dbReference>
<dbReference type="InterPro" id="IPR023198">
    <property type="entry name" value="PGP-like_dom2"/>
</dbReference>
<dbReference type="Gene3D" id="2.60.120.920">
    <property type="match status" value="1"/>
</dbReference>
<proteinExistence type="predicted"/>
<dbReference type="InterPro" id="IPR003877">
    <property type="entry name" value="SPRY_dom"/>
</dbReference>
<dbReference type="Proteomes" id="UP000834106">
    <property type="component" value="Chromosome 23"/>
</dbReference>
<dbReference type="SUPFAM" id="SSF52540">
    <property type="entry name" value="P-loop containing nucleoside triphosphate hydrolases"/>
    <property type="match status" value="1"/>
</dbReference>
<evidence type="ECO:0000313" key="5">
    <source>
        <dbReference type="EMBL" id="CAI9787913.1"/>
    </source>
</evidence>
<evidence type="ECO:0000259" key="4">
    <source>
        <dbReference type="SMART" id="SM00449"/>
    </source>
</evidence>
<evidence type="ECO:0000256" key="2">
    <source>
        <dbReference type="ARBA" id="ARBA00023242"/>
    </source>
</evidence>
<dbReference type="Gene3D" id="3.40.50.1000">
    <property type="entry name" value="HAD superfamily/HAD-like"/>
    <property type="match status" value="1"/>
</dbReference>
<dbReference type="InterPro" id="IPR027417">
    <property type="entry name" value="P-loop_NTPase"/>
</dbReference>
<dbReference type="PANTHER" id="PTHR12381:SF56">
    <property type="entry name" value="B30.2_SPRY DOMAIN-CONTAINING PROTEIN-RELATED"/>
    <property type="match status" value="1"/>
</dbReference>
<comment type="subcellular location">
    <subcellularLocation>
        <location evidence="1">Nucleus</location>
    </subcellularLocation>
</comment>
<sequence length="908" mass="99815">MGNNGMEEELIESWCNIKAQPGAKRLINHLRSHGVPMALASNSPDTNIETEISYHQGQGLLLVRLLEWKLLRSHPVLKNPIFLLLQTVINSLLDLQPEKCGLPAFEDWMEGTLPMEPWCIGGPVIKGFGRGSKANFPSLDSLVAKIHVDRKIAENALELPLYSKYKERKMASVEREPPGTDGPEPGRKRQKVMVTESDAIRPPVLLNPADCDIDFNIEGNGLQGSAIYEEGFSYCWSGARANKGITGGKYCFGCKIVSAQPVDMRDTPIEQQHVCRLGISRGDDAVGNLGETAHSFGFGGTGKFSNYGKFSGYGENFGVGDTIICAVDLKNKHMASIGFSKNGKWLGIAKHFDAGPRGLGVVNSSIKKLQWESALFPHILLKNVIVQLQFSIEDGLVPEEGYKPWSSAIEDGNTVLGPSFSKGDCEVIMMVGLPASGKTTWAENWKKEHPEKRYVLLGTNLALEQMKVPGLLRKHNYGERFERLMDRATGIFNTLLSRASKIPRNFIIDQTNVYKSARKRKLKPFADYRKIAVVVFPRPEELKFRAAKRFKEMGKEVPAEAVNSMLVNYSLPKSKDMHGTDEYFDEVLFTELNRTESQRYLEEMKREMNANRDVSRYSNETSTRSYCTSLQLGHGASVQSHSGFSLQNQSCPPGVGGHWNSSYPSQPPSGGPYGSYYSSPSVCESRQDFDHKGGSHSGGFGELYRSYGGGNAHNFAGVENGSFLPGATTDPSRSGTVNHYSETTPSSYHTFHRYSIGSQGPPPSLSVTRPPAYHFSTPSTTHGSYPTTIPGPPYDNFLTNSQPRLPPPPVNFPTGLPSPGVFPPPRSEEGPGIEGFQIVGDAKPGCKLLGCGYPVCGTSLCATNPDYVVTADDVDKFKAVECIPMNEQGRQGMIAFEFSINVKMDQME</sequence>
<protein>
    <recommendedName>
        <fullName evidence="4">SPRY domain-containing protein</fullName>
    </recommendedName>
</protein>
<dbReference type="EMBL" id="OU503058">
    <property type="protein sequence ID" value="CAI9787913.1"/>
    <property type="molecule type" value="Genomic_DNA"/>
</dbReference>
<dbReference type="SMART" id="SM00449">
    <property type="entry name" value="SPRY"/>
    <property type="match status" value="1"/>
</dbReference>
<dbReference type="Gene3D" id="1.10.150.240">
    <property type="entry name" value="Putative phosphatase, domain 2"/>
    <property type="match status" value="1"/>
</dbReference>
<dbReference type="InterPro" id="IPR043136">
    <property type="entry name" value="B30.2/SPRY_sf"/>
</dbReference>
<keyword evidence="6" id="KW-1185">Reference proteome</keyword>
<dbReference type="SUPFAM" id="SSF49899">
    <property type="entry name" value="Concanavalin A-like lectins/glucanases"/>
    <property type="match status" value="1"/>
</dbReference>
<dbReference type="CDD" id="cd12884">
    <property type="entry name" value="SPRY_hnRNP"/>
    <property type="match status" value="1"/>
</dbReference>
<dbReference type="Pfam" id="PF13671">
    <property type="entry name" value="AAA_33"/>
    <property type="match status" value="1"/>
</dbReference>
<feature type="compositionally biased region" description="Polar residues" evidence="3">
    <location>
        <begin position="729"/>
        <end position="744"/>
    </location>
</feature>
<gene>
    <name evidence="5" type="ORF">FPE_LOCUS35343</name>
</gene>
<name>A0AAD2AH03_9LAMI</name>
<evidence type="ECO:0000256" key="3">
    <source>
        <dbReference type="SAM" id="MobiDB-lite"/>
    </source>
</evidence>
<reference evidence="5" key="1">
    <citation type="submission" date="2023-05" db="EMBL/GenBank/DDBJ databases">
        <authorList>
            <person name="Huff M."/>
        </authorList>
    </citation>
    <scope>NUCLEOTIDE SEQUENCE</scope>
</reference>
<organism evidence="5 6">
    <name type="scientific">Fraxinus pennsylvanica</name>
    <dbReference type="NCBI Taxonomy" id="56036"/>
    <lineage>
        <taxon>Eukaryota</taxon>
        <taxon>Viridiplantae</taxon>
        <taxon>Streptophyta</taxon>
        <taxon>Embryophyta</taxon>
        <taxon>Tracheophyta</taxon>
        <taxon>Spermatophyta</taxon>
        <taxon>Magnoliopsida</taxon>
        <taxon>eudicotyledons</taxon>
        <taxon>Gunneridae</taxon>
        <taxon>Pentapetalae</taxon>
        <taxon>asterids</taxon>
        <taxon>lamiids</taxon>
        <taxon>Lamiales</taxon>
        <taxon>Oleaceae</taxon>
        <taxon>Oleeae</taxon>
        <taxon>Fraxinus</taxon>
    </lineage>
</organism>
<feature type="region of interest" description="Disordered" evidence="3">
    <location>
        <begin position="724"/>
        <end position="744"/>
    </location>
</feature>
<dbReference type="InterPro" id="IPR013320">
    <property type="entry name" value="ConA-like_dom_sf"/>
</dbReference>
<dbReference type="SUPFAM" id="SSF56784">
    <property type="entry name" value="HAD-like"/>
    <property type="match status" value="1"/>
</dbReference>
<accession>A0AAD2AH03</accession>
<dbReference type="InterPro" id="IPR023214">
    <property type="entry name" value="HAD_sf"/>
</dbReference>
<dbReference type="AlphaFoldDB" id="A0AAD2AH03"/>
<dbReference type="InterPro" id="IPR035778">
    <property type="entry name" value="SPRY_hnRNP_U"/>
</dbReference>
<evidence type="ECO:0000313" key="6">
    <source>
        <dbReference type="Proteomes" id="UP000834106"/>
    </source>
</evidence>
<feature type="region of interest" description="Disordered" evidence="3">
    <location>
        <begin position="170"/>
        <end position="191"/>
    </location>
</feature>
<dbReference type="GO" id="GO:0003723">
    <property type="term" value="F:RNA binding"/>
    <property type="evidence" value="ECO:0007669"/>
    <property type="project" value="TreeGrafter"/>
</dbReference>
<dbReference type="PANTHER" id="PTHR12381">
    <property type="entry name" value="HETEROGENEOUS NUCLEAR RIBONUCLEOPROTEIN U FAMILY MEMBER"/>
    <property type="match status" value="1"/>
</dbReference>
<keyword evidence="2" id="KW-0539">Nucleus</keyword>
<evidence type="ECO:0000256" key="1">
    <source>
        <dbReference type="ARBA" id="ARBA00004123"/>
    </source>
</evidence>
<dbReference type="Gene3D" id="3.40.50.300">
    <property type="entry name" value="P-loop containing nucleotide triphosphate hydrolases"/>
    <property type="match status" value="1"/>
</dbReference>